<keyword evidence="1 2" id="KW-0694">RNA-binding</keyword>
<dbReference type="AlphaFoldDB" id="A0A068Y0B8"/>
<dbReference type="eggNOG" id="KOG0118">
    <property type="taxonomic scope" value="Eukaryota"/>
</dbReference>
<evidence type="ECO:0000256" key="2">
    <source>
        <dbReference type="PROSITE-ProRule" id="PRU00176"/>
    </source>
</evidence>
<dbReference type="Pfam" id="PF00076">
    <property type="entry name" value="RRM_1"/>
    <property type="match status" value="2"/>
</dbReference>
<feature type="domain" description="RRM" evidence="4">
    <location>
        <begin position="447"/>
        <end position="529"/>
    </location>
</feature>
<organism evidence="5 6">
    <name type="scientific">Echinococcus multilocularis</name>
    <name type="common">Fox tapeworm</name>
    <dbReference type="NCBI Taxonomy" id="6211"/>
    <lineage>
        <taxon>Eukaryota</taxon>
        <taxon>Metazoa</taxon>
        <taxon>Spiralia</taxon>
        <taxon>Lophotrochozoa</taxon>
        <taxon>Platyhelminthes</taxon>
        <taxon>Cestoda</taxon>
        <taxon>Eucestoda</taxon>
        <taxon>Cyclophyllidea</taxon>
        <taxon>Taeniidae</taxon>
        <taxon>Echinococcus</taxon>
    </lineage>
</organism>
<sequence length="576" mass="63744">MRDPYTLPCGHTFCLRPCLLPHARATTTRCIRCHVKFGVDQLRPNYTIGARLCLLSSQWEQDHRQEQQVENKGEGVEGISSNAKGISESTCSSTRCSTCRRPVEGKELDICHHCQRNICPQCREKHCESYGLVIRVKLNALSRHKTNLKSRLEEMRGCHSLLSGADRTTKDSLIAALEDAVLQLRRSAGKSLDAATAKLEVMDVESSETTGPLLQQIMDLSSEMGKTKDACALLKGSANLLDLVTMQRSMEKLFAKAASLGIMMKNLPPQPITKTHLSDKFNQIDQHLRDFDLVVGDGLVMLPQPPPPVNTGTQKRNVTTSNTTVQKSRVKLYVGGLRPNHTEGQLRRHFAQYGTVTDCHIVRDPKTDESKCFGFVTFQEETHATRALADCPHFIQGGPVDVKASIIKTKAEKEKMPVSSAAVGMDEKLESTVEGSGIGGWQEVDKLRLFVGNLNPSTTQQVLKEHFSHYGNVTRVDVILERGSRKPRGIAFMSMGTPQEVDAILEARPHQLSGESIIVRPAYLRPSGEAKVSKVVKNGCQSAVPDLSLQRGIRVRHRGRSVYPRVGTPSDREART</sequence>
<dbReference type="Gene3D" id="3.30.70.330">
    <property type="match status" value="2"/>
</dbReference>
<dbReference type="Gene3D" id="3.30.40.10">
    <property type="entry name" value="Zinc/RING finger domain, C3HC4 (zinc finger)"/>
    <property type="match status" value="1"/>
</dbReference>
<dbReference type="Proteomes" id="UP000017246">
    <property type="component" value="Unassembled WGS sequence"/>
</dbReference>
<dbReference type="GO" id="GO:0003723">
    <property type="term" value="F:RNA binding"/>
    <property type="evidence" value="ECO:0007669"/>
    <property type="project" value="UniProtKB-UniRule"/>
</dbReference>
<gene>
    <name evidence="5" type="ORF">EmuJ_000313400</name>
</gene>
<dbReference type="PANTHER" id="PTHR48027">
    <property type="entry name" value="HETEROGENEOUS NUCLEAR RIBONUCLEOPROTEIN 87F-RELATED"/>
    <property type="match status" value="1"/>
</dbReference>
<dbReference type="PROSITE" id="PS50102">
    <property type="entry name" value="RRM"/>
    <property type="match status" value="2"/>
</dbReference>
<keyword evidence="5" id="KW-0687">Ribonucleoprotein</keyword>
<evidence type="ECO:0000256" key="1">
    <source>
        <dbReference type="ARBA" id="ARBA00022884"/>
    </source>
</evidence>
<evidence type="ECO:0000259" key="4">
    <source>
        <dbReference type="PROSITE" id="PS50102"/>
    </source>
</evidence>
<reference evidence="5" key="2">
    <citation type="submission" date="2015-11" db="EMBL/GenBank/DDBJ databases">
        <authorList>
            <person name="Zhang Y."/>
            <person name="Guo Z."/>
        </authorList>
    </citation>
    <scope>NUCLEOTIDE SEQUENCE</scope>
</reference>
<name>A0A068Y0B8_ECHMU</name>
<dbReference type="OrthoDB" id="78437at2759"/>
<dbReference type="EMBL" id="LN902253">
    <property type="protein sequence ID" value="CDS35562.1"/>
    <property type="molecule type" value="Genomic_DNA"/>
</dbReference>
<dbReference type="InterPro" id="IPR035979">
    <property type="entry name" value="RBD_domain_sf"/>
</dbReference>
<dbReference type="OMA" id="KELDICH"/>
<dbReference type="SMART" id="SM00360">
    <property type="entry name" value="RRM"/>
    <property type="match status" value="2"/>
</dbReference>
<feature type="compositionally biased region" description="Polar residues" evidence="3">
    <location>
        <begin position="79"/>
        <end position="88"/>
    </location>
</feature>
<dbReference type="InterPro" id="IPR012677">
    <property type="entry name" value="Nucleotide-bd_a/b_plait_sf"/>
</dbReference>
<evidence type="ECO:0000256" key="3">
    <source>
        <dbReference type="SAM" id="MobiDB-lite"/>
    </source>
</evidence>
<dbReference type="SUPFAM" id="SSF57850">
    <property type="entry name" value="RING/U-box"/>
    <property type="match status" value="1"/>
</dbReference>
<evidence type="ECO:0000313" key="5">
    <source>
        <dbReference type="EMBL" id="CDS35562.1"/>
    </source>
</evidence>
<keyword evidence="6" id="KW-1185">Reference proteome</keyword>
<dbReference type="InterPro" id="IPR000504">
    <property type="entry name" value="RRM_dom"/>
</dbReference>
<feature type="compositionally biased region" description="Basic and acidic residues" evidence="3">
    <location>
        <begin position="64"/>
        <end position="75"/>
    </location>
</feature>
<feature type="region of interest" description="Disordered" evidence="3">
    <location>
        <begin position="64"/>
        <end position="89"/>
    </location>
</feature>
<dbReference type="GO" id="GO:1990904">
    <property type="term" value="C:ribonucleoprotein complex"/>
    <property type="evidence" value="ECO:0007669"/>
    <property type="project" value="UniProtKB-KW"/>
</dbReference>
<evidence type="ECO:0000313" key="6">
    <source>
        <dbReference type="Proteomes" id="UP000017246"/>
    </source>
</evidence>
<feature type="domain" description="RRM" evidence="4">
    <location>
        <begin position="330"/>
        <end position="414"/>
    </location>
</feature>
<protein>
    <submittedName>
        <fullName evidence="5">Heterogeneous nuclear ribonucleoprotein A1</fullName>
    </submittedName>
</protein>
<accession>A0A068Y0B8</accession>
<dbReference type="InterPro" id="IPR013083">
    <property type="entry name" value="Znf_RING/FYVE/PHD"/>
</dbReference>
<proteinExistence type="predicted"/>
<reference evidence="5" key="1">
    <citation type="journal article" date="2013" name="Nature">
        <title>The genomes of four tapeworm species reveal adaptations to parasitism.</title>
        <authorList>
            <person name="Tsai I.J."/>
            <person name="Zarowiecki M."/>
            <person name="Holroyd N."/>
            <person name="Garciarrubio A."/>
            <person name="Sanchez-Flores A."/>
            <person name="Brooks K.L."/>
            <person name="Tracey A."/>
            <person name="Bobes R.J."/>
            <person name="Fragoso G."/>
            <person name="Sciutto E."/>
            <person name="Aslett M."/>
            <person name="Beasley H."/>
            <person name="Bennett H.M."/>
            <person name="Cai J."/>
            <person name="Camicia F."/>
            <person name="Clark R."/>
            <person name="Cucher M."/>
            <person name="De Silva N."/>
            <person name="Day T.A."/>
            <person name="Deplazes P."/>
            <person name="Estrada K."/>
            <person name="Fernandez C."/>
            <person name="Holland P.W."/>
            <person name="Hou J."/>
            <person name="Hu S."/>
            <person name="Huckvale T."/>
            <person name="Hung S.S."/>
            <person name="Kamenetzky L."/>
            <person name="Keane J.A."/>
            <person name="Kiss F."/>
            <person name="Koziol U."/>
            <person name="Lambert O."/>
            <person name="Liu K."/>
            <person name="Luo X."/>
            <person name="Luo Y."/>
            <person name="Macchiaroli N."/>
            <person name="Nichol S."/>
            <person name="Paps J."/>
            <person name="Parkinson J."/>
            <person name="Pouchkina-Stantcheva N."/>
            <person name="Riddiford N."/>
            <person name="Rosenzvit M."/>
            <person name="Salinas G."/>
            <person name="Wasmuth J.D."/>
            <person name="Zamanian M."/>
            <person name="Zheng Y."/>
            <person name="Cai X."/>
            <person name="Soberon X."/>
            <person name="Olson P.D."/>
            <person name="Laclette J.P."/>
            <person name="Brehm K."/>
            <person name="Berriman M."/>
            <person name="Garciarrubio A."/>
            <person name="Bobes R.J."/>
            <person name="Fragoso G."/>
            <person name="Sanchez-Flores A."/>
            <person name="Estrada K."/>
            <person name="Cevallos M.A."/>
            <person name="Morett E."/>
            <person name="Gonzalez V."/>
            <person name="Portillo T."/>
            <person name="Ochoa-Leyva A."/>
            <person name="Jose M.V."/>
            <person name="Sciutto E."/>
            <person name="Landa A."/>
            <person name="Jimenez L."/>
            <person name="Valdes V."/>
            <person name="Carrero J.C."/>
            <person name="Larralde C."/>
            <person name="Morales-Montor J."/>
            <person name="Limon-Lason J."/>
            <person name="Soberon X."/>
            <person name="Laclette J.P."/>
        </authorList>
    </citation>
    <scope>NUCLEOTIDE SEQUENCE [LARGE SCALE GENOMIC DNA]</scope>
</reference>
<dbReference type="SUPFAM" id="SSF54928">
    <property type="entry name" value="RNA-binding domain, RBD"/>
    <property type="match status" value="2"/>
</dbReference>
<dbReference type="STRING" id="6211.A0A068Y0B8"/>
<dbReference type="InterPro" id="IPR052462">
    <property type="entry name" value="SLIRP/GR-RBP-like"/>
</dbReference>